<organism evidence="15 16">
    <name type="scientific">Terrihabitans rhizophilus</name>
    <dbReference type="NCBI Taxonomy" id="3092662"/>
    <lineage>
        <taxon>Bacteria</taxon>
        <taxon>Pseudomonadati</taxon>
        <taxon>Pseudomonadota</taxon>
        <taxon>Alphaproteobacteria</taxon>
        <taxon>Hyphomicrobiales</taxon>
        <taxon>Terrihabitans</taxon>
    </lineage>
</organism>
<evidence type="ECO:0000256" key="9">
    <source>
        <dbReference type="ARBA" id="ARBA00030642"/>
    </source>
</evidence>
<dbReference type="PANTHER" id="PTHR47529:SF1">
    <property type="entry name" value="PERIPLASMIC CHAPERONE PPID"/>
    <property type="match status" value="1"/>
</dbReference>
<reference evidence="15 16" key="1">
    <citation type="submission" date="2023-11" db="EMBL/GenBank/DDBJ databases">
        <authorList>
            <person name="Bao R."/>
        </authorList>
    </citation>
    <scope>NUCLEOTIDE SEQUENCE [LARGE SCALE GENOMIC DNA]</scope>
    <source>
        <strain evidence="15 16">PJ23</strain>
    </source>
</reference>
<evidence type="ECO:0000256" key="10">
    <source>
        <dbReference type="ARBA" id="ARBA00031484"/>
    </source>
</evidence>
<evidence type="ECO:0000259" key="14">
    <source>
        <dbReference type="Pfam" id="PF13145"/>
    </source>
</evidence>
<keyword evidence="3" id="KW-1003">Cell membrane</keyword>
<dbReference type="Proteomes" id="UP001274321">
    <property type="component" value="Unassembled WGS sequence"/>
</dbReference>
<evidence type="ECO:0000256" key="8">
    <source>
        <dbReference type="ARBA" id="ARBA00023186"/>
    </source>
</evidence>
<keyword evidence="4" id="KW-0997">Cell inner membrane</keyword>
<evidence type="ECO:0000256" key="13">
    <source>
        <dbReference type="ARBA" id="ARBA00042775"/>
    </source>
</evidence>
<keyword evidence="8" id="KW-0143">Chaperone</keyword>
<gene>
    <name evidence="15" type="ORF">SCD90_04845</name>
</gene>
<dbReference type="InterPro" id="IPR052029">
    <property type="entry name" value="PpiD_chaperone"/>
</dbReference>
<dbReference type="RefSeq" id="WP_319843501.1">
    <property type="nucleotide sequence ID" value="NZ_JAXAFJ010000002.1"/>
</dbReference>
<dbReference type="Pfam" id="PF13145">
    <property type="entry name" value="Rotamase_2"/>
    <property type="match status" value="1"/>
</dbReference>
<protein>
    <recommendedName>
        <fullName evidence="2">Parvulin-like PPIase</fullName>
    </recommendedName>
    <alternativeName>
        <fullName evidence="9">Peptidyl-prolyl cis-trans isomerase plp</fullName>
    </alternativeName>
    <alternativeName>
        <fullName evidence="12">Periplasmic chaperone PpiD</fullName>
    </alternativeName>
    <alternativeName>
        <fullName evidence="13">Periplasmic folding chaperone</fullName>
    </alternativeName>
    <alternativeName>
        <fullName evidence="10">Rotamase plp</fullName>
    </alternativeName>
</protein>
<comment type="similarity">
    <text evidence="11">Belongs to the PpiD chaperone family.</text>
</comment>
<dbReference type="SUPFAM" id="SSF54534">
    <property type="entry name" value="FKBP-like"/>
    <property type="match status" value="1"/>
</dbReference>
<keyword evidence="16" id="KW-1185">Reference proteome</keyword>
<evidence type="ECO:0000256" key="5">
    <source>
        <dbReference type="ARBA" id="ARBA00022692"/>
    </source>
</evidence>
<dbReference type="Gene3D" id="3.10.50.40">
    <property type="match status" value="1"/>
</dbReference>
<keyword evidence="5" id="KW-0812">Transmembrane</keyword>
<dbReference type="InterPro" id="IPR046357">
    <property type="entry name" value="PPIase_dom_sf"/>
</dbReference>
<dbReference type="Pfam" id="PF13624">
    <property type="entry name" value="SurA_N_3"/>
    <property type="match status" value="1"/>
</dbReference>
<dbReference type="Gene3D" id="1.10.4030.10">
    <property type="entry name" value="Porin chaperone SurA, peptide-binding domain"/>
    <property type="match status" value="1"/>
</dbReference>
<name>A0ABU4RKL5_9HYPH</name>
<evidence type="ECO:0000256" key="12">
    <source>
        <dbReference type="ARBA" id="ARBA00040743"/>
    </source>
</evidence>
<evidence type="ECO:0000256" key="11">
    <source>
        <dbReference type="ARBA" id="ARBA00038408"/>
    </source>
</evidence>
<evidence type="ECO:0000313" key="15">
    <source>
        <dbReference type="EMBL" id="MDX6805384.1"/>
    </source>
</evidence>
<evidence type="ECO:0000256" key="3">
    <source>
        <dbReference type="ARBA" id="ARBA00022475"/>
    </source>
</evidence>
<evidence type="ECO:0000256" key="1">
    <source>
        <dbReference type="ARBA" id="ARBA00004382"/>
    </source>
</evidence>
<evidence type="ECO:0000256" key="4">
    <source>
        <dbReference type="ARBA" id="ARBA00022519"/>
    </source>
</evidence>
<keyword evidence="7" id="KW-0472">Membrane</keyword>
<dbReference type="InterPro" id="IPR027304">
    <property type="entry name" value="Trigger_fact/SurA_dom_sf"/>
</dbReference>
<evidence type="ECO:0000256" key="2">
    <source>
        <dbReference type="ARBA" id="ARBA00018370"/>
    </source>
</evidence>
<dbReference type="InterPro" id="IPR000297">
    <property type="entry name" value="PPIase_PpiC"/>
</dbReference>
<evidence type="ECO:0000256" key="6">
    <source>
        <dbReference type="ARBA" id="ARBA00022989"/>
    </source>
</evidence>
<sequence>MLNSMRKHASGFVMKGFLLLIVLSFAVWGIGDLVRGGSANAIATVGNTRITPEQFRDQFNRAVQRAGSQIGRPLSPADARAIGLDQRVLSQMIGEATLDERARDLGLAVPDEVVANVITADENFRGPNGAFDISRFNQILRSNGFTEAMYVAEQRRLMARRQIIDSVSGGVTAPAALVEAVFRHQNERRSASYVLLPPPAADTIAAPDEAALQAFFEERKGTFQEPERRTLLVLADTVEAVAGAQQISDEELRARYEQDRARYTTAERRTIQRIPFPSIAEATEAAAKIAAGTSFEDTATARNVAAADLTIGPSTKEAIIDRKIADAAFALPQGEVSAPVQGDFSTVLLRVTAIEPEQVRSFEEVREELRAAMATEKATSRMGEIHDQVEDARASGSTLAEIAQKLNLTTSTFEGVDRQGRKASGESAGVPGGEPVLAAAFASDLGVENDAVQIEGSGYVWFDVTNVAQARPRTFEEARADVLARWQEEEARKALDAKIDAALNELRAGTVRLPELAAREGVEVLSAQNIDRRGGDPVLGQAGTAQIFSTPQGTFATAPAQTGARAIFQVTTVQVPPMPADQPVLAQARTQIADSIENDLAGQYVQRLQTDTGATVNTQLLATTLGGQTEN</sequence>
<dbReference type="EMBL" id="JAXAFJ010000002">
    <property type="protein sequence ID" value="MDX6805384.1"/>
    <property type="molecule type" value="Genomic_DNA"/>
</dbReference>
<feature type="domain" description="PpiC" evidence="14">
    <location>
        <begin position="247"/>
        <end position="367"/>
    </location>
</feature>
<evidence type="ECO:0000313" key="16">
    <source>
        <dbReference type="Proteomes" id="UP001274321"/>
    </source>
</evidence>
<dbReference type="SUPFAM" id="SSF109998">
    <property type="entry name" value="Triger factor/SurA peptide-binding domain-like"/>
    <property type="match status" value="1"/>
</dbReference>
<dbReference type="PANTHER" id="PTHR47529">
    <property type="entry name" value="PEPTIDYL-PROLYL CIS-TRANS ISOMERASE D"/>
    <property type="match status" value="1"/>
</dbReference>
<accession>A0ABU4RKL5</accession>
<proteinExistence type="inferred from homology"/>
<evidence type="ECO:0000256" key="7">
    <source>
        <dbReference type="ARBA" id="ARBA00023136"/>
    </source>
</evidence>
<comment type="caution">
    <text evidence="15">The sequence shown here is derived from an EMBL/GenBank/DDBJ whole genome shotgun (WGS) entry which is preliminary data.</text>
</comment>
<comment type="subcellular location">
    <subcellularLocation>
        <location evidence="1">Cell inner membrane</location>
        <topology evidence="1">Single-pass type II membrane protein</topology>
        <orientation evidence="1">Periplasmic side</orientation>
    </subcellularLocation>
</comment>
<keyword evidence="6" id="KW-1133">Transmembrane helix</keyword>